<accession>A0A132AK99</accession>
<comment type="caution">
    <text evidence="1">The sequence shown here is derived from an EMBL/GenBank/DDBJ whole genome shotgun (WGS) entry which is preliminary data.</text>
</comment>
<dbReference type="AlphaFoldDB" id="A0A132AK99"/>
<evidence type="ECO:0008006" key="3">
    <source>
        <dbReference type="Google" id="ProtNLM"/>
    </source>
</evidence>
<dbReference type="VEuPathDB" id="VectorBase:SSCA000609"/>
<sequence>MASSIENGNACNLISNLRNYPHILNRIFFFVNRDDLRTIPCVCRDWHVILLTITLKANRRRLKWIEKIKHYKKLKGKQNWPVDMKCIRFKAKRLKSREKLRSIENIYDNTENDRNFINSPRPIYRRDTATRQQHANVRTNNRQTYSEYRRWIMAKIPSSKLTRNRF</sequence>
<proteinExistence type="predicted"/>
<name>A0A132AK99_SARSC</name>
<evidence type="ECO:0000313" key="1">
    <source>
        <dbReference type="EMBL" id="KPM11353.1"/>
    </source>
</evidence>
<dbReference type="OMA" id="RRWIMAK"/>
<dbReference type="EMBL" id="JXLN01016985">
    <property type="protein sequence ID" value="KPM11353.1"/>
    <property type="molecule type" value="Genomic_DNA"/>
</dbReference>
<gene>
    <name evidence="1" type="ORF">QR98_0099240</name>
</gene>
<organism evidence="1 2">
    <name type="scientific">Sarcoptes scabiei</name>
    <name type="common">Itch mite</name>
    <name type="synonym">Acarus scabiei</name>
    <dbReference type="NCBI Taxonomy" id="52283"/>
    <lineage>
        <taxon>Eukaryota</taxon>
        <taxon>Metazoa</taxon>
        <taxon>Ecdysozoa</taxon>
        <taxon>Arthropoda</taxon>
        <taxon>Chelicerata</taxon>
        <taxon>Arachnida</taxon>
        <taxon>Acari</taxon>
        <taxon>Acariformes</taxon>
        <taxon>Sarcoptiformes</taxon>
        <taxon>Astigmata</taxon>
        <taxon>Psoroptidia</taxon>
        <taxon>Sarcoptoidea</taxon>
        <taxon>Sarcoptidae</taxon>
        <taxon>Sarcoptinae</taxon>
        <taxon>Sarcoptes</taxon>
    </lineage>
</organism>
<protein>
    <recommendedName>
        <fullName evidence="3">F-box domain-containing protein</fullName>
    </recommendedName>
</protein>
<reference evidence="1 2" key="1">
    <citation type="journal article" date="2015" name="Parasit. Vectors">
        <title>Draft genome of the scabies mite.</title>
        <authorList>
            <person name="Rider S.D.Jr."/>
            <person name="Morgan M.S."/>
            <person name="Arlian L.G."/>
        </authorList>
    </citation>
    <scope>NUCLEOTIDE SEQUENCE [LARGE SCALE GENOMIC DNA]</scope>
    <source>
        <strain evidence="1">Arlian Lab</strain>
    </source>
</reference>
<dbReference type="Proteomes" id="UP000616769">
    <property type="component" value="Unassembled WGS sequence"/>
</dbReference>
<evidence type="ECO:0000313" key="2">
    <source>
        <dbReference type="Proteomes" id="UP000616769"/>
    </source>
</evidence>